<feature type="region of interest" description="Disordered" evidence="1">
    <location>
        <begin position="1"/>
        <end position="29"/>
    </location>
</feature>
<dbReference type="STRING" id="71717.A0A4Y7SDL1"/>
<dbReference type="OrthoDB" id="3237105at2759"/>
<feature type="region of interest" description="Disordered" evidence="1">
    <location>
        <begin position="59"/>
        <end position="86"/>
    </location>
</feature>
<feature type="region of interest" description="Disordered" evidence="1">
    <location>
        <begin position="852"/>
        <end position="871"/>
    </location>
</feature>
<comment type="caution">
    <text evidence="3">The sequence shown here is derived from an EMBL/GenBank/DDBJ whole genome shotgun (WGS) entry which is preliminary data.</text>
</comment>
<reference evidence="3 4" key="1">
    <citation type="journal article" date="2019" name="Nat. Ecol. Evol.">
        <title>Megaphylogeny resolves global patterns of mushroom evolution.</title>
        <authorList>
            <person name="Varga T."/>
            <person name="Krizsan K."/>
            <person name="Foldi C."/>
            <person name="Dima B."/>
            <person name="Sanchez-Garcia M."/>
            <person name="Sanchez-Ramirez S."/>
            <person name="Szollosi G.J."/>
            <person name="Szarkandi J.G."/>
            <person name="Papp V."/>
            <person name="Albert L."/>
            <person name="Andreopoulos W."/>
            <person name="Angelini C."/>
            <person name="Antonin V."/>
            <person name="Barry K.W."/>
            <person name="Bougher N.L."/>
            <person name="Buchanan P."/>
            <person name="Buyck B."/>
            <person name="Bense V."/>
            <person name="Catcheside P."/>
            <person name="Chovatia M."/>
            <person name="Cooper J."/>
            <person name="Damon W."/>
            <person name="Desjardin D."/>
            <person name="Finy P."/>
            <person name="Geml J."/>
            <person name="Haridas S."/>
            <person name="Hughes K."/>
            <person name="Justo A."/>
            <person name="Karasinski D."/>
            <person name="Kautmanova I."/>
            <person name="Kiss B."/>
            <person name="Kocsube S."/>
            <person name="Kotiranta H."/>
            <person name="LaButti K.M."/>
            <person name="Lechner B.E."/>
            <person name="Liimatainen K."/>
            <person name="Lipzen A."/>
            <person name="Lukacs Z."/>
            <person name="Mihaltcheva S."/>
            <person name="Morgado L.N."/>
            <person name="Niskanen T."/>
            <person name="Noordeloos M.E."/>
            <person name="Ohm R.A."/>
            <person name="Ortiz-Santana B."/>
            <person name="Ovrebo C."/>
            <person name="Racz N."/>
            <person name="Riley R."/>
            <person name="Savchenko A."/>
            <person name="Shiryaev A."/>
            <person name="Soop K."/>
            <person name="Spirin V."/>
            <person name="Szebenyi C."/>
            <person name="Tomsovsky M."/>
            <person name="Tulloss R.E."/>
            <person name="Uehling J."/>
            <person name="Grigoriev I.V."/>
            <person name="Vagvolgyi C."/>
            <person name="Papp T."/>
            <person name="Martin F.M."/>
            <person name="Miettinen O."/>
            <person name="Hibbett D.S."/>
            <person name="Nagy L.G."/>
        </authorList>
    </citation>
    <scope>NUCLEOTIDE SEQUENCE [LARGE SCALE GENOMIC DNA]</scope>
    <source>
        <strain evidence="3 4">FP101781</strain>
    </source>
</reference>
<feature type="compositionally biased region" description="Basic residues" evidence="1">
    <location>
        <begin position="59"/>
        <end position="72"/>
    </location>
</feature>
<dbReference type="AlphaFoldDB" id="A0A4Y7SDL1"/>
<dbReference type="Pfam" id="PF18758">
    <property type="entry name" value="KDZ"/>
    <property type="match status" value="1"/>
</dbReference>
<sequence length="871" mass="98175">MSFKPPRAPRLAVPTPLRRKGAPTGRESLRVPRALKRKGIVLRPQVNITVAGVGYAQRRKRAVGASSRHRTPVKTTPPTPKQTDKRMREWDRWRELIPGLIPIYMHVLQQSDNLRSLLRDNPRPCQCTHGRTLRVTVYGFDGTHDVSVCSCSPGLELLLNGYFPSAPMRPSVAFDIRMLEFARELYLRSPPNRSAFAVTLESYLRGLGYPIPGVERTHRKLAKACRYFALLLVETDAYARRRVALLCSVDGAGDGEDWEDDEGGGEQTLLEYLSSCCPLCFGGTVEHDDIAPVDVIVCLDACFMQKRRTPARGSGHDAPVRHPRSVFLTEGELRDAKHLVESARPPRAPATAMNAADSVEEGMKLSQSVLDACSESFKAADENRLKASPTFFSDTGLMALLCRHDRVLWLANVTTPGEQQFYAIALILKLFKAIPHHMTVGILYDIGCQLHRSCVKWDFIPDFIDRIVWGISVFHAYGHQWPCQLIYHPRKCVGFGLSDGEGCERFWSSIQGLIPSLRVSGYHQRIFSLDLQIDFLRDDGLNDLATWLVRKWKACQGKKLGAEGVLAKSDLSIGELEVLWADQVDVQTRPLVAATAGLAKAAIKVILELTEYQKSITKEIDGLDRMVKAGSADVGDVIDRRAVLVGKLEDVMVQIRRKRGELGVSDRANLKQMESSQYLKLRMQARSLKDRLQAKLRNHKFELERFNRVYSHTTASERRLTDHIKSQVSRHEPTIVKVAQRFNTLVDELESLVRKRQAPPHAVAPKHLNRDSLFSLGVDDPIWNDHGLDETDTDAPRWLGDDEVRGCITAMLMVDRCEEEECYLIREAVLLQSWNTSEWERLVLNTSDRKDMTRPGFEPRTFPTPGGCSNH</sequence>
<keyword evidence="4" id="KW-1185">Reference proteome</keyword>
<accession>A0A4Y7SDL1</accession>
<dbReference type="PANTHER" id="PTHR33096">
    <property type="entry name" value="CXC2 DOMAIN-CONTAINING PROTEIN"/>
    <property type="match status" value="1"/>
</dbReference>
<dbReference type="InterPro" id="IPR041320">
    <property type="entry name" value="CxC1"/>
</dbReference>
<evidence type="ECO:0000256" key="1">
    <source>
        <dbReference type="SAM" id="MobiDB-lite"/>
    </source>
</evidence>
<evidence type="ECO:0000259" key="2">
    <source>
        <dbReference type="Pfam" id="PF18802"/>
    </source>
</evidence>
<dbReference type="PANTHER" id="PTHR33096:SF1">
    <property type="entry name" value="CXC1-LIKE CYSTEINE CLUSTER ASSOCIATED WITH KDZ TRANSPOSASES DOMAIN-CONTAINING PROTEIN"/>
    <property type="match status" value="1"/>
</dbReference>
<feature type="domain" description="CxC1-like cysteine cluster associated with KDZ transposases" evidence="2">
    <location>
        <begin position="124"/>
        <end position="204"/>
    </location>
</feature>
<protein>
    <recommendedName>
        <fullName evidence="2">CxC1-like cysteine cluster associated with KDZ transposases domain-containing protein</fullName>
    </recommendedName>
</protein>
<dbReference type="InterPro" id="IPR040521">
    <property type="entry name" value="KDZ"/>
</dbReference>
<organism evidence="3 4">
    <name type="scientific">Coprinellus micaceus</name>
    <name type="common">Glistening ink-cap mushroom</name>
    <name type="synonym">Coprinus micaceus</name>
    <dbReference type="NCBI Taxonomy" id="71717"/>
    <lineage>
        <taxon>Eukaryota</taxon>
        <taxon>Fungi</taxon>
        <taxon>Dikarya</taxon>
        <taxon>Basidiomycota</taxon>
        <taxon>Agaricomycotina</taxon>
        <taxon>Agaricomycetes</taxon>
        <taxon>Agaricomycetidae</taxon>
        <taxon>Agaricales</taxon>
        <taxon>Agaricineae</taxon>
        <taxon>Psathyrellaceae</taxon>
        <taxon>Coprinellus</taxon>
    </lineage>
</organism>
<dbReference type="Proteomes" id="UP000298030">
    <property type="component" value="Unassembled WGS sequence"/>
</dbReference>
<proteinExistence type="predicted"/>
<gene>
    <name evidence="3" type="ORF">FA13DRAFT_1843341</name>
</gene>
<dbReference type="EMBL" id="QPFP01000170">
    <property type="protein sequence ID" value="TEB19810.1"/>
    <property type="molecule type" value="Genomic_DNA"/>
</dbReference>
<name>A0A4Y7SDL1_COPMI</name>
<dbReference type="Pfam" id="PF18802">
    <property type="entry name" value="CxC1"/>
    <property type="match status" value="1"/>
</dbReference>
<evidence type="ECO:0000313" key="4">
    <source>
        <dbReference type="Proteomes" id="UP000298030"/>
    </source>
</evidence>
<evidence type="ECO:0000313" key="3">
    <source>
        <dbReference type="EMBL" id="TEB19810.1"/>
    </source>
</evidence>